<dbReference type="AlphaFoldDB" id="A0A375JCY8"/>
<protein>
    <recommendedName>
        <fullName evidence="4">Lipoprotein</fullName>
    </recommendedName>
</protein>
<dbReference type="PROSITE" id="PS51257">
    <property type="entry name" value="PROKAR_LIPOPROTEIN"/>
    <property type="match status" value="1"/>
</dbReference>
<evidence type="ECO:0008006" key="4">
    <source>
        <dbReference type="Google" id="ProtNLM"/>
    </source>
</evidence>
<sequence>MKELMVAAVALVSVAGCAAAPAPGARVALTGSLHVKGNEPFPMVVLQTDDHADWELMGTTVGQARGLTGQRVTIQGTVLRAPGANTWLPALRVDVLRIAPAP</sequence>
<organism evidence="2 3">
    <name type="scientific">Cupriavidus taiwanensis</name>
    <dbReference type="NCBI Taxonomy" id="164546"/>
    <lineage>
        <taxon>Bacteria</taxon>
        <taxon>Pseudomonadati</taxon>
        <taxon>Pseudomonadota</taxon>
        <taxon>Betaproteobacteria</taxon>
        <taxon>Burkholderiales</taxon>
        <taxon>Burkholderiaceae</taxon>
        <taxon>Cupriavidus</taxon>
    </lineage>
</organism>
<evidence type="ECO:0000313" key="2">
    <source>
        <dbReference type="EMBL" id="SPS02988.1"/>
    </source>
</evidence>
<dbReference type="Proteomes" id="UP000256805">
    <property type="component" value="Unassembled WGS sequence"/>
</dbReference>
<feature type="chain" id="PRO_5016780560" description="Lipoprotein" evidence="1">
    <location>
        <begin position="19"/>
        <end position="102"/>
    </location>
</feature>
<reference evidence="2 3" key="1">
    <citation type="submission" date="2018-01" db="EMBL/GenBank/DDBJ databases">
        <authorList>
            <person name="Gaut B.S."/>
            <person name="Morton B.R."/>
            <person name="Clegg M.T."/>
            <person name="Duvall M.R."/>
        </authorList>
    </citation>
    <scope>NUCLEOTIDE SEQUENCE [LARGE SCALE GENOMIC DNA]</scope>
    <source>
        <strain evidence="2">Cupriavidus taiwanensis cmp 52</strain>
    </source>
</reference>
<feature type="signal peptide" evidence="1">
    <location>
        <begin position="1"/>
        <end position="18"/>
    </location>
</feature>
<gene>
    <name evidence="2" type="ORF">CBM2634_U570001</name>
</gene>
<dbReference type="EMBL" id="OVTA01000124">
    <property type="protein sequence ID" value="SPS02988.1"/>
    <property type="molecule type" value="Genomic_DNA"/>
</dbReference>
<name>A0A375JCY8_9BURK</name>
<keyword evidence="1" id="KW-0732">Signal</keyword>
<evidence type="ECO:0000313" key="3">
    <source>
        <dbReference type="Proteomes" id="UP000256805"/>
    </source>
</evidence>
<evidence type="ECO:0000256" key="1">
    <source>
        <dbReference type="SAM" id="SignalP"/>
    </source>
</evidence>
<proteinExistence type="predicted"/>
<accession>A0A375JCY8</accession>
<dbReference type="RefSeq" id="WP_029050419.1">
    <property type="nucleotide sequence ID" value="NZ_OVTA01000124.1"/>
</dbReference>